<evidence type="ECO:0000313" key="2">
    <source>
        <dbReference type="Proteomes" id="UP000002019"/>
    </source>
</evidence>
<dbReference type="STRING" id="459349.CLOAM0946"/>
<organism evidence="1 2">
    <name type="scientific">Cloacimonas acidaminovorans (strain Evry)</name>
    <dbReference type="NCBI Taxonomy" id="459349"/>
    <lineage>
        <taxon>Bacteria</taxon>
        <taxon>Pseudomonadati</taxon>
        <taxon>Candidatus Cloacimonadota</taxon>
        <taxon>Candidatus Cloacimonadia</taxon>
        <taxon>Candidatus Cloacimonadales</taxon>
        <taxon>Candidatus Cloacimonadaceae</taxon>
        <taxon>Candidatus Cloacimonas</taxon>
    </lineage>
</organism>
<dbReference type="OrthoDB" id="5470815at2"/>
<dbReference type="RefSeq" id="WP_015424676.1">
    <property type="nucleotide sequence ID" value="NC_020449.1"/>
</dbReference>
<proteinExistence type="predicted"/>
<reference evidence="1 2" key="1">
    <citation type="journal article" date="2008" name="J. Bacteriol.">
        <title>'Candidatus Cloacamonas acidaminovorans': genome sequence reconstruction provides a first glimpse of a new bacterial division.</title>
        <authorList>
            <person name="Pelletier E."/>
            <person name="Kreimeyer A."/>
            <person name="Bocs S."/>
            <person name="Rouy Z."/>
            <person name="Gyapay G."/>
            <person name="Chouari R."/>
            <person name="Riviere D."/>
            <person name="Ganesan A."/>
            <person name="Daegelen P."/>
            <person name="Sghir A."/>
            <person name="Cohen G.N."/>
            <person name="Medigue C."/>
            <person name="Weissenbach J."/>
            <person name="Le Paslier D."/>
        </authorList>
    </citation>
    <scope>NUCLEOTIDE SEQUENCE [LARGE SCALE GENOMIC DNA]</scope>
    <source>
        <strain evidence="2">Evry</strain>
    </source>
</reference>
<dbReference type="SUPFAM" id="SSF52540">
    <property type="entry name" value="P-loop containing nucleoside triphosphate hydrolases"/>
    <property type="match status" value="1"/>
</dbReference>
<dbReference type="HOGENOM" id="CLU_1537378_0_0_0"/>
<accession>B0VHK3</accession>
<dbReference type="EMBL" id="CU466930">
    <property type="protein sequence ID" value="CAO80818.1"/>
    <property type="molecule type" value="Genomic_DNA"/>
</dbReference>
<name>B0VHK3_CLOAI</name>
<protein>
    <submittedName>
        <fullName evidence="1">Uncharacterized protein</fullName>
    </submittedName>
</protein>
<dbReference type="AlphaFoldDB" id="B0VHK3"/>
<gene>
    <name evidence="1" type="ordered locus">CLOAM0946</name>
</gene>
<dbReference type="Proteomes" id="UP000002019">
    <property type="component" value="Chromosome"/>
</dbReference>
<dbReference type="KEGG" id="caci:CLOAM0946"/>
<dbReference type="InterPro" id="IPR027417">
    <property type="entry name" value="P-loop_NTPase"/>
</dbReference>
<evidence type="ECO:0000313" key="1">
    <source>
        <dbReference type="EMBL" id="CAO80818.1"/>
    </source>
</evidence>
<sequence length="174" mass="20413">MIKIAPGIVSCWQDFSLLIEQELFFLPENIYYLQGENGSGKSSFIKHSLLPVLETKRNLFYFLYLQQLFHLQGYAIKSHSAFYKPELKLKSEWDCIQYLLHNLSEIYAIEPKPVYCLVDENLHLAEIYHYLKESSIPFCLIFCEHSSFSVTEEVNIINFQLIAPNQSRVYETTI</sequence>
<keyword evidence="2" id="KW-1185">Reference proteome</keyword>